<dbReference type="Proteomes" id="UP000198584">
    <property type="component" value="Unassembled WGS sequence"/>
</dbReference>
<proteinExistence type="predicted"/>
<reference evidence="1 2" key="1">
    <citation type="submission" date="2016-10" db="EMBL/GenBank/DDBJ databases">
        <authorList>
            <person name="de Groot N.N."/>
        </authorList>
    </citation>
    <scope>NUCLEOTIDE SEQUENCE [LARGE SCALE GENOMIC DNA]</scope>
    <source>
        <strain evidence="1 2">CCM7597</strain>
    </source>
</reference>
<evidence type="ECO:0000313" key="2">
    <source>
        <dbReference type="Proteomes" id="UP000198584"/>
    </source>
</evidence>
<sequence>MGILMEVGIPDNPLKLKDVEAEAQMYNLSPLSIDELEKRKPVYHFSKEKRVLFWPLKIIN</sequence>
<dbReference type="EMBL" id="FNQR01000001">
    <property type="protein sequence ID" value="SDZ84018.1"/>
    <property type="molecule type" value="Genomic_DNA"/>
</dbReference>
<evidence type="ECO:0000313" key="1">
    <source>
        <dbReference type="EMBL" id="SDZ84018.1"/>
    </source>
</evidence>
<dbReference type="STRING" id="571932.SAMN05421743_101380"/>
<name>A0A1H3WCN3_9BACI</name>
<dbReference type="AlphaFoldDB" id="A0A1H3WCN3"/>
<organism evidence="1 2">
    <name type="scientific">Thalassobacillus cyri</name>
    <dbReference type="NCBI Taxonomy" id="571932"/>
    <lineage>
        <taxon>Bacteria</taxon>
        <taxon>Bacillati</taxon>
        <taxon>Bacillota</taxon>
        <taxon>Bacilli</taxon>
        <taxon>Bacillales</taxon>
        <taxon>Bacillaceae</taxon>
        <taxon>Thalassobacillus</taxon>
    </lineage>
</organism>
<gene>
    <name evidence="1" type="ORF">SAMN05421743_101380</name>
</gene>
<accession>A0A1H3WCN3</accession>
<keyword evidence="2" id="KW-1185">Reference proteome</keyword>
<protein>
    <submittedName>
        <fullName evidence="1">Uncharacterized protein</fullName>
    </submittedName>
</protein>